<dbReference type="InterPro" id="IPR029052">
    <property type="entry name" value="Metallo-depent_PP-like"/>
</dbReference>
<dbReference type="InterPro" id="IPR004843">
    <property type="entry name" value="Calcineurin-like_PHP"/>
</dbReference>
<feature type="domain" description="Calcineurin-like phosphoesterase" evidence="1">
    <location>
        <begin position="49"/>
        <end position="248"/>
    </location>
</feature>
<proteinExistence type="predicted"/>
<dbReference type="GO" id="GO:0016787">
    <property type="term" value="F:hydrolase activity"/>
    <property type="evidence" value="ECO:0007669"/>
    <property type="project" value="InterPro"/>
</dbReference>
<sequence>MEVMLTISLELGQQPMNFPDEAGETLPRLYFVKALEQLKAKINPSAFNLGIVTDSHFDEGTWRTQAYRSLKNLNNILYIQNDLDAIAALGDNVDSEHKDKSINIRNLERYCERFSQGSNSNKFIVRGNHDAGTLIWDTTNEGNKVFEKDILTGAEQLAIFKKYLDQNGKVYDTEGQYHYKDFHEKKIRLVIIDTLDNSMATNANGTLKYTDQWIHGLREQQLKWISEKALGTLPEDYHVIMATHVPVQPDGIEPGEIKNGDLLKQLISAFVSKTSTTLVSALEDYTVNLSVDFSNRNESNFIGFFAGHRHAEYFYTPDQMGGFYSTVLDCAFVRDDSKIGTVQEDAFVVVSVDTENRKVTMLGFGRESSREYSY</sequence>
<evidence type="ECO:0000313" key="2">
    <source>
        <dbReference type="EMBL" id="DAD96953.1"/>
    </source>
</evidence>
<accession>A0A8S5NQJ1</accession>
<dbReference type="EMBL" id="BK015226">
    <property type="protein sequence ID" value="DAD96953.1"/>
    <property type="molecule type" value="Genomic_DNA"/>
</dbReference>
<name>A0A8S5NQJ1_9CAUD</name>
<protein>
    <submittedName>
        <fullName evidence="2">Acid sphingomyelinase-like phosphodiesterase 3a</fullName>
    </submittedName>
</protein>
<dbReference type="Pfam" id="PF00149">
    <property type="entry name" value="Metallophos"/>
    <property type="match status" value="1"/>
</dbReference>
<dbReference type="Gene3D" id="3.60.21.10">
    <property type="match status" value="1"/>
</dbReference>
<dbReference type="SUPFAM" id="SSF56300">
    <property type="entry name" value="Metallo-dependent phosphatases"/>
    <property type="match status" value="1"/>
</dbReference>
<evidence type="ECO:0000259" key="1">
    <source>
        <dbReference type="Pfam" id="PF00149"/>
    </source>
</evidence>
<organism evidence="2">
    <name type="scientific">Siphoviridae sp. ctuHu10</name>
    <dbReference type="NCBI Taxonomy" id="2826502"/>
    <lineage>
        <taxon>Viruses</taxon>
        <taxon>Duplodnaviria</taxon>
        <taxon>Heunggongvirae</taxon>
        <taxon>Uroviricota</taxon>
        <taxon>Caudoviricetes</taxon>
    </lineage>
</organism>
<reference evidence="2" key="1">
    <citation type="journal article" date="2021" name="Proc. Natl. Acad. Sci. U.S.A.">
        <title>A Catalog of Tens of Thousands of Viruses from Human Metagenomes Reveals Hidden Associations with Chronic Diseases.</title>
        <authorList>
            <person name="Tisza M.J."/>
            <person name="Buck C.B."/>
        </authorList>
    </citation>
    <scope>NUCLEOTIDE SEQUENCE</scope>
    <source>
        <strain evidence="2">CtuHu10</strain>
    </source>
</reference>